<evidence type="ECO:0000313" key="13">
    <source>
        <dbReference type="EMBL" id="KAJ02516.1"/>
    </source>
</evidence>
<dbReference type="RefSeq" id="WP_051584170.1">
    <property type="nucleotide sequence ID" value="NZ_JEMU01000011.1"/>
</dbReference>
<reference evidence="13 14" key="1">
    <citation type="journal article" date="2014" name="Genome Announc.">
        <title>Draft Genome Sequences of Two Isolates of the Roseobacter Group, Sulfitobacter sp. Strains 3SOLIMAR09 and 1FIGIMAR09, from Harbors of Mallorca Island (Mediterranean Sea).</title>
        <authorList>
            <person name="Mas-Llado M."/>
            <person name="Pina-Villalonga J.M."/>
            <person name="Brunet-Galmes I."/>
            <person name="Nogales B."/>
            <person name="Bosch R."/>
        </authorList>
    </citation>
    <scope>NUCLEOTIDE SEQUENCE [LARGE SCALE GENOMIC DNA]</scope>
    <source>
        <strain evidence="13 14">1FIGIMAR09</strain>
    </source>
</reference>
<feature type="binding site" evidence="11">
    <location>
        <position position="168"/>
    </location>
    <ligand>
        <name>Mg(2+)</name>
        <dbReference type="ChEBI" id="CHEBI:18420"/>
    </ligand>
</feature>
<accession>A0A061SLC5</accession>
<gene>
    <name evidence="13" type="ORF">PM02_13635</name>
</gene>
<comment type="cofactor">
    <cofactor evidence="11">
        <name>Mg(2+)</name>
        <dbReference type="ChEBI" id="CHEBI:18420"/>
    </cofactor>
    <cofactor evidence="11">
        <name>Mn(2+)</name>
        <dbReference type="ChEBI" id="CHEBI:29035"/>
    </cofactor>
    <text evidence="11">Magnesium. Can also use manganese.</text>
</comment>
<evidence type="ECO:0000256" key="5">
    <source>
        <dbReference type="ARBA" id="ARBA00022723"/>
    </source>
</evidence>
<keyword evidence="3 10" id="KW-0285">Flavoprotein</keyword>
<name>A0A061SLC5_9RHOB</name>
<keyword evidence="4 10" id="KW-0808">Transferase</keyword>
<dbReference type="InterPro" id="IPR024932">
    <property type="entry name" value="ApbE"/>
</dbReference>
<dbReference type="EMBL" id="JEMU01000011">
    <property type="protein sequence ID" value="KAJ02516.1"/>
    <property type="molecule type" value="Genomic_DNA"/>
</dbReference>
<feature type="signal peptide" evidence="12">
    <location>
        <begin position="1"/>
        <end position="24"/>
    </location>
</feature>
<evidence type="ECO:0000256" key="8">
    <source>
        <dbReference type="ARBA" id="ARBA00031306"/>
    </source>
</evidence>
<dbReference type="InterPro" id="IPR003374">
    <property type="entry name" value="ApbE-like_sf"/>
</dbReference>
<dbReference type="eggNOG" id="COG1477">
    <property type="taxonomic scope" value="Bacteria"/>
</dbReference>
<evidence type="ECO:0000256" key="3">
    <source>
        <dbReference type="ARBA" id="ARBA00022630"/>
    </source>
</evidence>
<protein>
    <recommendedName>
        <fullName evidence="2 10">FAD:protein FMN transferase</fullName>
        <ecNumber evidence="1 10">2.7.1.180</ecNumber>
    </recommendedName>
    <alternativeName>
        <fullName evidence="8 10">Flavin transferase</fullName>
    </alternativeName>
</protein>
<keyword evidence="14" id="KW-1185">Reference proteome</keyword>
<keyword evidence="5 10" id="KW-0479">Metal-binding</keyword>
<dbReference type="InterPro" id="IPR006311">
    <property type="entry name" value="TAT_signal"/>
</dbReference>
<proteinExistence type="inferred from homology"/>
<sequence>MTVSRRRFIAITAGFALASGQASAAQATADWQGVALGARVQLRLVGLDQGHAAHLIDITRNELLRLEKLFSLYQPGSALSQLNAEGRLQAPPPEMLELLAQVGAIHRATDGLFDPTIQPLWTAYANANGTPTPDRIAAAHAKIGWGKVRFGAGEISFDQEGMQLTLNGIAQGYITDRITALLHSNGVTDAVVDMGEVSAMGQGPDQKPWRIGLAEKSDQPAAQSIRLSNKSVATSAPQGMTIAGQASHILDPRTGNPAPQYWSRVSVIHPSAAIADGLSTAASLMQADQMRSCIKGFACVDIIAAGPEGRQLRLRVT</sequence>
<dbReference type="PANTHER" id="PTHR30040">
    <property type="entry name" value="THIAMINE BIOSYNTHESIS LIPOPROTEIN APBE"/>
    <property type="match status" value="1"/>
</dbReference>
<dbReference type="GO" id="GO:0016740">
    <property type="term" value="F:transferase activity"/>
    <property type="evidence" value="ECO:0007669"/>
    <property type="project" value="UniProtKB-UniRule"/>
</dbReference>
<dbReference type="PANTHER" id="PTHR30040:SF2">
    <property type="entry name" value="FAD:PROTEIN FMN TRANSFERASE"/>
    <property type="match status" value="1"/>
</dbReference>
<feature type="binding site" evidence="11">
    <location>
        <position position="280"/>
    </location>
    <ligand>
        <name>Mg(2+)</name>
        <dbReference type="ChEBI" id="CHEBI:18420"/>
    </ligand>
</feature>
<organism evidence="13 14">
    <name type="scientific">Sulfitobacter mediterraneus</name>
    <dbReference type="NCBI Taxonomy" id="83219"/>
    <lineage>
        <taxon>Bacteria</taxon>
        <taxon>Pseudomonadati</taxon>
        <taxon>Pseudomonadota</taxon>
        <taxon>Alphaproteobacteria</taxon>
        <taxon>Rhodobacterales</taxon>
        <taxon>Roseobacteraceae</taxon>
        <taxon>Sulfitobacter</taxon>
    </lineage>
</organism>
<evidence type="ECO:0000256" key="1">
    <source>
        <dbReference type="ARBA" id="ARBA00011955"/>
    </source>
</evidence>
<dbReference type="EC" id="2.7.1.180" evidence="1 10"/>
<dbReference type="SUPFAM" id="SSF143631">
    <property type="entry name" value="ApbE-like"/>
    <property type="match status" value="1"/>
</dbReference>
<dbReference type="AlphaFoldDB" id="A0A061SLC5"/>
<dbReference type="PIRSF" id="PIRSF006268">
    <property type="entry name" value="ApbE"/>
    <property type="match status" value="1"/>
</dbReference>
<comment type="caution">
    <text evidence="13">The sequence shown here is derived from an EMBL/GenBank/DDBJ whole genome shotgun (WGS) entry which is preliminary data.</text>
</comment>
<keyword evidence="7 10" id="KW-0460">Magnesium</keyword>
<keyword evidence="6 10" id="KW-0274">FAD</keyword>
<evidence type="ECO:0000313" key="14">
    <source>
        <dbReference type="Proteomes" id="UP000027337"/>
    </source>
</evidence>
<feature type="binding site" evidence="11">
    <location>
        <position position="276"/>
    </location>
    <ligand>
        <name>Mg(2+)</name>
        <dbReference type="ChEBI" id="CHEBI:18420"/>
    </ligand>
</feature>
<evidence type="ECO:0000256" key="6">
    <source>
        <dbReference type="ARBA" id="ARBA00022827"/>
    </source>
</evidence>
<evidence type="ECO:0000256" key="7">
    <source>
        <dbReference type="ARBA" id="ARBA00022842"/>
    </source>
</evidence>
<comment type="similarity">
    <text evidence="10">Belongs to the ApbE family.</text>
</comment>
<evidence type="ECO:0000256" key="12">
    <source>
        <dbReference type="SAM" id="SignalP"/>
    </source>
</evidence>
<keyword evidence="12" id="KW-0732">Signal</keyword>
<evidence type="ECO:0000256" key="4">
    <source>
        <dbReference type="ARBA" id="ARBA00022679"/>
    </source>
</evidence>
<dbReference type="Proteomes" id="UP000027337">
    <property type="component" value="Unassembled WGS sequence"/>
</dbReference>
<dbReference type="PROSITE" id="PS51318">
    <property type="entry name" value="TAT"/>
    <property type="match status" value="1"/>
</dbReference>
<dbReference type="Pfam" id="PF02424">
    <property type="entry name" value="ApbE"/>
    <property type="match status" value="1"/>
</dbReference>
<dbReference type="STRING" id="83219.PM02_13635"/>
<evidence type="ECO:0000256" key="9">
    <source>
        <dbReference type="ARBA" id="ARBA00048540"/>
    </source>
</evidence>
<dbReference type="GO" id="GO:0046872">
    <property type="term" value="F:metal ion binding"/>
    <property type="evidence" value="ECO:0007669"/>
    <property type="project" value="UniProtKB-UniRule"/>
</dbReference>
<comment type="catalytic activity">
    <reaction evidence="9 10">
        <text>L-threonyl-[protein] + FAD = FMN-L-threonyl-[protein] + AMP + H(+)</text>
        <dbReference type="Rhea" id="RHEA:36847"/>
        <dbReference type="Rhea" id="RHEA-COMP:11060"/>
        <dbReference type="Rhea" id="RHEA-COMP:11061"/>
        <dbReference type="ChEBI" id="CHEBI:15378"/>
        <dbReference type="ChEBI" id="CHEBI:30013"/>
        <dbReference type="ChEBI" id="CHEBI:57692"/>
        <dbReference type="ChEBI" id="CHEBI:74257"/>
        <dbReference type="ChEBI" id="CHEBI:456215"/>
        <dbReference type="EC" id="2.7.1.180"/>
    </reaction>
</comment>
<dbReference type="Gene3D" id="3.10.520.10">
    <property type="entry name" value="ApbE-like domains"/>
    <property type="match status" value="1"/>
</dbReference>
<evidence type="ECO:0000256" key="10">
    <source>
        <dbReference type="PIRNR" id="PIRNR006268"/>
    </source>
</evidence>
<evidence type="ECO:0000256" key="11">
    <source>
        <dbReference type="PIRSR" id="PIRSR006268-2"/>
    </source>
</evidence>
<feature type="chain" id="PRO_5039899958" description="FAD:protein FMN transferase" evidence="12">
    <location>
        <begin position="25"/>
        <end position="317"/>
    </location>
</feature>
<evidence type="ECO:0000256" key="2">
    <source>
        <dbReference type="ARBA" id="ARBA00016337"/>
    </source>
</evidence>